<comment type="caution">
    <text evidence="8">The sequence shown here is derived from an EMBL/GenBank/DDBJ whole genome shotgun (WGS) entry which is preliminary data.</text>
</comment>
<dbReference type="PATRIC" id="fig|1796491.3.peg.2817"/>
<keyword evidence="3" id="KW-1003">Cell membrane</keyword>
<evidence type="ECO:0000256" key="1">
    <source>
        <dbReference type="ARBA" id="ARBA00004651"/>
    </source>
</evidence>
<dbReference type="EMBL" id="LSLI01000084">
    <property type="protein sequence ID" value="KXS31296.1"/>
    <property type="molecule type" value="Genomic_DNA"/>
</dbReference>
<dbReference type="Pfam" id="PF07681">
    <property type="entry name" value="DoxX"/>
    <property type="match status" value="1"/>
</dbReference>
<evidence type="ECO:0000256" key="3">
    <source>
        <dbReference type="ARBA" id="ARBA00022475"/>
    </source>
</evidence>
<evidence type="ECO:0000313" key="9">
    <source>
        <dbReference type="Proteomes" id="UP000070578"/>
    </source>
</evidence>
<evidence type="ECO:0000313" key="8">
    <source>
        <dbReference type="EMBL" id="KXS31296.1"/>
    </source>
</evidence>
<keyword evidence="6 7" id="KW-0472">Membrane</keyword>
<feature type="transmembrane region" description="Helical" evidence="7">
    <location>
        <begin position="66"/>
        <end position="84"/>
    </location>
</feature>
<sequence length="148" mass="15335">MSTTNIFRRFNGSIANLVSTPAFHALLVIVARILAAAIFIIAGFGKLGAGYAATQGYMASTGVPGALLPFVIALEIGGGLALVLGFQTRLVAFLLAGFCIVTGLIFHTGPDQQIMLMKNLAMAGGLLAFTAFGAGRPSLDGETRTQPY</sequence>
<gene>
    <name evidence="8" type="ORF">AWT59_2586</name>
</gene>
<dbReference type="PANTHER" id="PTHR33452:SF1">
    <property type="entry name" value="INNER MEMBRANE PROTEIN YPHA-RELATED"/>
    <property type="match status" value="1"/>
</dbReference>
<organism evidence="8 9">
    <name type="scientific">Candidatus Gallionella acididurans</name>
    <dbReference type="NCBI Taxonomy" id="1796491"/>
    <lineage>
        <taxon>Bacteria</taxon>
        <taxon>Pseudomonadati</taxon>
        <taxon>Pseudomonadota</taxon>
        <taxon>Betaproteobacteria</taxon>
        <taxon>Nitrosomonadales</taxon>
        <taxon>Gallionellaceae</taxon>
        <taxon>Gallionella</taxon>
    </lineage>
</organism>
<evidence type="ECO:0000256" key="6">
    <source>
        <dbReference type="ARBA" id="ARBA00023136"/>
    </source>
</evidence>
<reference evidence="8 9" key="2">
    <citation type="submission" date="2016-03" db="EMBL/GenBank/DDBJ databases">
        <title>New uncultured bacterium of the family Gallionellaceae from acid mine drainage: description and reconstruction of genome based on metagenomic analysis of microbial community.</title>
        <authorList>
            <person name="Kadnikov V."/>
            <person name="Ivasenko D."/>
            <person name="Beletsky A."/>
            <person name="Mardanov A."/>
            <person name="Danilova E."/>
            <person name="Pimenov N."/>
            <person name="Karnachuk O."/>
            <person name="Ravin N."/>
        </authorList>
    </citation>
    <scope>NUCLEOTIDE SEQUENCE [LARGE SCALE GENOMIC DNA]</scope>
    <source>
        <strain evidence="8">ShG14-8</strain>
    </source>
</reference>
<comment type="similarity">
    <text evidence="2">Belongs to the DoxX family.</text>
</comment>
<accession>A0A139BQL6</accession>
<dbReference type="AlphaFoldDB" id="A0A139BQL6"/>
<proteinExistence type="inferred from homology"/>
<reference evidence="8 9" key="1">
    <citation type="submission" date="2016-02" db="EMBL/GenBank/DDBJ databases">
        <authorList>
            <person name="Wen L."/>
            <person name="He K."/>
            <person name="Yang H."/>
        </authorList>
    </citation>
    <scope>NUCLEOTIDE SEQUENCE [LARGE SCALE GENOMIC DNA]</scope>
    <source>
        <strain evidence="8">ShG14-8</strain>
    </source>
</reference>
<feature type="transmembrane region" description="Helical" evidence="7">
    <location>
        <begin position="90"/>
        <end position="108"/>
    </location>
</feature>
<dbReference type="GO" id="GO:0005886">
    <property type="term" value="C:plasma membrane"/>
    <property type="evidence" value="ECO:0007669"/>
    <property type="project" value="UniProtKB-SubCell"/>
</dbReference>
<protein>
    <submittedName>
        <fullName evidence="8">DoxX family protein</fullName>
    </submittedName>
</protein>
<name>A0A139BQL6_9PROT</name>
<evidence type="ECO:0000256" key="2">
    <source>
        <dbReference type="ARBA" id="ARBA00006679"/>
    </source>
</evidence>
<dbReference type="Proteomes" id="UP000070578">
    <property type="component" value="Unassembled WGS sequence"/>
</dbReference>
<feature type="transmembrane region" description="Helical" evidence="7">
    <location>
        <begin position="22"/>
        <end position="45"/>
    </location>
</feature>
<dbReference type="InterPro" id="IPR051907">
    <property type="entry name" value="DoxX-like_oxidoreductase"/>
</dbReference>
<keyword evidence="4 7" id="KW-0812">Transmembrane</keyword>
<dbReference type="PANTHER" id="PTHR33452">
    <property type="entry name" value="OXIDOREDUCTASE CATD-RELATED"/>
    <property type="match status" value="1"/>
</dbReference>
<comment type="subcellular location">
    <subcellularLocation>
        <location evidence="1">Cell membrane</location>
        <topology evidence="1">Multi-pass membrane protein</topology>
    </subcellularLocation>
</comment>
<dbReference type="InterPro" id="IPR032808">
    <property type="entry name" value="DoxX"/>
</dbReference>
<keyword evidence="5 7" id="KW-1133">Transmembrane helix</keyword>
<evidence type="ECO:0000256" key="5">
    <source>
        <dbReference type="ARBA" id="ARBA00022989"/>
    </source>
</evidence>
<evidence type="ECO:0000256" key="4">
    <source>
        <dbReference type="ARBA" id="ARBA00022692"/>
    </source>
</evidence>
<evidence type="ECO:0000256" key="7">
    <source>
        <dbReference type="SAM" id="Phobius"/>
    </source>
</evidence>
<feature type="transmembrane region" description="Helical" evidence="7">
    <location>
        <begin position="120"/>
        <end position="139"/>
    </location>
</feature>